<protein>
    <submittedName>
        <fullName evidence="2">Uncharacterized protein</fullName>
    </submittedName>
</protein>
<sequence>MPTRKIVLSRSRSENVFRMSQVRVEDKRAELTKKSLSDWLKANSLMIGQMLNSNIANKQVYEEAILTVSFMSEIKVLKEGLMLELLKNTIDKDCFIQVGELLIAAAPFMQNEEAENIFKVMSKWKGHVETLVPLLARFVSISAKIGLKYAAKERTIGVVQRWIQGCNNPKESSYWMKEIHEILKLLTPHALEDMMNEMMKELIKGEKEPLIQIKLLTSALSVRGDGTGIDRDFIGMKKVIGYLEEITIENREGPMVNAALEYIRMYIESTHLSIPAQLLLQLCIIMTDSLDMADTLFRWLNETVVKERKTPAHDVIVMLMKFIEGHISSVDSESGMICLQRVLVHYNQTVCKSIIVIDNKIEVIDKSGNGLYGIHLLWEVAMANKRLYTPIVNFMAKFFCNVPSTLCSYIVDTFTTLCTSTDTNYLVKTLILFIEKTSELIRDQPEKNIVNVYLEEVNDESWRCDKFKVSVQVINNKIDENMKDLLEEQQITLENFERTNKLIFLTKVGIENVGRMKIVLSKKMKSLINEIRIKVPKSFDFVQSIDEEELAGRIKIICKDVELTDGKSVIGKDVIIKFGEYQPVIYSEYYEEVIKRVRCVDKNLVERLTEVIRSNNETVAFSGWQLLEALFDFIAEGSEIDTSLNGLCENKIDGSLLPSLAFVVKCLAEEREPVEMTVERYFWKLLSVTCQMIQESNVESSTIRGVIIEQLCHIIWHTLIKQSEYRWCSEMQRQLNIKLLEFCKDQLLQWQQKNETNDTTHYYTYCLLHFFLYIGMMFCNYNYFNECFFKSCISAKSKEDVINIYCILDWFIENDQQKKKVIGLCEYCFSQNISSSSINYGYYKLLSELFLRYKKNSSNSELFNSLCKSFIEQFMLFINPLINNNIQLNGLLTICISIAEVYPELFQEYNLFIKFIPFINAYLFPLTTDIETLNHFPRCKSIESRRLCYDLIIELTENEGIISSLITHISRYFSLHTRQKLLVIPPLLTGNINILFVMYQLASVFSSTFMVKIFQSTELNMKIIKEIQTVITYIQSIPEQTIDISSLELMLHEKGEECKEPFTIIKTIISILKESEYEEEIELFKGEIKTLIETIKNKTSSIIFVELSEVEEINDTMTITKIECNNKKGYEYQLFGVIGECSQFKIGNSWFSYKLGEINKIGTVSIKKHISTIYVYKQCSKEIDHHKRVTFTFKNEVILFEEPFQKFIYTIAIQASHYLPIQTLRFIFFYFDVVYLRLPRQPLTSKWNILLHELYDKTKDDNWIIKHFDDVNVLDAYSRCRSPEIRSATFDILHQIIEHSFSQCNEYLKSPIGNFIKTCLRCIEQSPSIMVVDLFDYFAVNSIEEMNFVISTLNIFDHIVQIIKGRGGIFLPNNCAISMLRCFYTLYVNCDIGENNKKLSTKQCVHLENDLFLNDIEFLYSITRYEVTTLFLEEFIRIVFIGHPDRTTSFLSYFIQNVDQISLSQFIFLKNLFKFNDRYNNEMAKVLIKPLKSLITKAESNQSLINNITNFILLTELSPTVYTVFKTVSKQINDKISVSHIKLVFL</sequence>
<evidence type="ECO:0000256" key="1">
    <source>
        <dbReference type="SAM" id="Phobius"/>
    </source>
</evidence>
<dbReference type="OMA" id="IENTHIN"/>
<keyword evidence="1" id="KW-1133">Transmembrane helix</keyword>
<organism evidence="2 3">
    <name type="scientific">Entamoeba nuttalli (strain P19)</name>
    <name type="common">Amoeba</name>
    <dbReference type="NCBI Taxonomy" id="1076696"/>
    <lineage>
        <taxon>Eukaryota</taxon>
        <taxon>Amoebozoa</taxon>
        <taxon>Evosea</taxon>
        <taxon>Archamoebae</taxon>
        <taxon>Mastigamoebida</taxon>
        <taxon>Entamoebidae</taxon>
        <taxon>Entamoeba</taxon>
    </lineage>
</organism>
<dbReference type="OrthoDB" id="27253at2759"/>
<dbReference type="RefSeq" id="XP_008859646.1">
    <property type="nucleotide sequence ID" value="XM_008861424.1"/>
</dbReference>
<feature type="transmembrane region" description="Helical" evidence="1">
    <location>
        <begin position="762"/>
        <end position="784"/>
    </location>
</feature>
<dbReference type="Proteomes" id="UP000006769">
    <property type="component" value="Unassembled WGS sequence"/>
</dbReference>
<keyword evidence="1" id="KW-0472">Membrane</keyword>
<name>K2HQ36_ENTNP</name>
<dbReference type="EMBL" id="JH929106">
    <property type="protein sequence ID" value="EKE38020.1"/>
    <property type="molecule type" value="Genomic_DNA"/>
</dbReference>
<feature type="transmembrane region" description="Helical" evidence="1">
    <location>
        <begin position="981"/>
        <end position="1002"/>
    </location>
</feature>
<proteinExistence type="predicted"/>
<keyword evidence="1" id="KW-0812">Transmembrane</keyword>
<accession>K2HQ36</accession>
<reference evidence="2 3" key="1">
    <citation type="submission" date="2011-11" db="EMBL/GenBank/DDBJ databases">
        <authorList>
            <person name="Hannick L."/>
            <person name="Karamycheva S."/>
            <person name="Lorenzi H."/>
            <person name="Caler E."/>
        </authorList>
    </citation>
    <scope>NUCLEOTIDE SEQUENCE [LARGE SCALE GENOMIC DNA]</scope>
    <source>
        <strain evidence="2 3">P19</strain>
    </source>
</reference>
<evidence type="ECO:0000313" key="2">
    <source>
        <dbReference type="EMBL" id="EKE38020.1"/>
    </source>
</evidence>
<dbReference type="VEuPathDB" id="AmoebaDB:ENU1_178910"/>
<dbReference type="GeneID" id="20075824"/>
<gene>
    <name evidence="2" type="ORF">ENU1_178910</name>
</gene>
<evidence type="ECO:0000313" key="3">
    <source>
        <dbReference type="Proteomes" id="UP000006769"/>
    </source>
</evidence>